<accession>A2ED66</accession>
<dbReference type="InParanoid" id="A2ED66"/>
<dbReference type="RefSeq" id="XP_001321644.1">
    <property type="nucleotide sequence ID" value="XM_001321609.1"/>
</dbReference>
<evidence type="ECO:0000256" key="2">
    <source>
        <dbReference type="ARBA" id="ARBA00023043"/>
    </source>
</evidence>
<dbReference type="PANTHER" id="PTHR24188">
    <property type="entry name" value="ANKYRIN REPEAT PROTEIN"/>
    <property type="match status" value="1"/>
</dbReference>
<gene>
    <name evidence="3" type="ORF">TVAG_420430</name>
</gene>
<keyword evidence="1" id="KW-0677">Repeat</keyword>
<reference evidence="3" key="2">
    <citation type="journal article" date="2007" name="Science">
        <title>Draft genome sequence of the sexually transmitted pathogen Trichomonas vaginalis.</title>
        <authorList>
            <person name="Carlton J.M."/>
            <person name="Hirt R.P."/>
            <person name="Silva J.C."/>
            <person name="Delcher A.L."/>
            <person name="Schatz M."/>
            <person name="Zhao Q."/>
            <person name="Wortman J.R."/>
            <person name="Bidwell S.L."/>
            <person name="Alsmark U.C.M."/>
            <person name="Besteiro S."/>
            <person name="Sicheritz-Ponten T."/>
            <person name="Noel C.J."/>
            <person name="Dacks J.B."/>
            <person name="Foster P.G."/>
            <person name="Simillion C."/>
            <person name="Van de Peer Y."/>
            <person name="Miranda-Saavedra D."/>
            <person name="Barton G.J."/>
            <person name="Westrop G.D."/>
            <person name="Mueller S."/>
            <person name="Dessi D."/>
            <person name="Fiori P.L."/>
            <person name="Ren Q."/>
            <person name="Paulsen I."/>
            <person name="Zhang H."/>
            <person name="Bastida-Corcuera F.D."/>
            <person name="Simoes-Barbosa A."/>
            <person name="Brown M.T."/>
            <person name="Hayes R.D."/>
            <person name="Mukherjee M."/>
            <person name="Okumura C.Y."/>
            <person name="Schneider R."/>
            <person name="Smith A.J."/>
            <person name="Vanacova S."/>
            <person name="Villalvazo M."/>
            <person name="Haas B.J."/>
            <person name="Pertea M."/>
            <person name="Feldblyum T.V."/>
            <person name="Utterback T.R."/>
            <person name="Shu C.L."/>
            <person name="Osoegawa K."/>
            <person name="de Jong P.J."/>
            <person name="Hrdy I."/>
            <person name="Horvathova L."/>
            <person name="Zubacova Z."/>
            <person name="Dolezal P."/>
            <person name="Malik S.B."/>
            <person name="Logsdon J.M. Jr."/>
            <person name="Henze K."/>
            <person name="Gupta A."/>
            <person name="Wang C.C."/>
            <person name="Dunne R.L."/>
            <person name="Upcroft J.A."/>
            <person name="Upcroft P."/>
            <person name="White O."/>
            <person name="Salzberg S.L."/>
            <person name="Tang P."/>
            <person name="Chiu C.-H."/>
            <person name="Lee Y.-S."/>
            <person name="Embley T.M."/>
            <person name="Coombs G.H."/>
            <person name="Mottram J.C."/>
            <person name="Tachezy J."/>
            <person name="Fraser-Liggett C.M."/>
            <person name="Johnson P.J."/>
        </authorList>
    </citation>
    <scope>NUCLEOTIDE SEQUENCE [LARGE SCALE GENOMIC DNA]</scope>
    <source>
        <strain evidence="3">G3</strain>
    </source>
</reference>
<protein>
    <submittedName>
        <fullName evidence="3">Uncharacterized protein</fullName>
    </submittedName>
</protein>
<keyword evidence="2" id="KW-0040">ANK repeat</keyword>
<evidence type="ECO:0000313" key="4">
    <source>
        <dbReference type="Proteomes" id="UP000001542"/>
    </source>
</evidence>
<dbReference type="VEuPathDB" id="TrichDB:TVAG_420430"/>
<proteinExistence type="predicted"/>
<dbReference type="SMR" id="A2ED66"/>
<evidence type="ECO:0000256" key="1">
    <source>
        <dbReference type="ARBA" id="ARBA00022737"/>
    </source>
</evidence>
<dbReference type="PANTHER" id="PTHR24188:SF29">
    <property type="entry name" value="GH09064P"/>
    <property type="match status" value="1"/>
</dbReference>
<keyword evidence="4" id="KW-1185">Reference proteome</keyword>
<dbReference type="Proteomes" id="UP000001542">
    <property type="component" value="Unassembled WGS sequence"/>
</dbReference>
<sequence>MSAIVNLDFEYLGAHLNDYIQEGNFFDVFEVDDIERIMEYSKLTTNDFVTLLKQSESIINANELYQCTRNANVSICNAQDAILILQTVRKYMNLRIFDGIIDILNRMQNETRD</sequence>
<dbReference type="EMBL" id="DS113358">
    <property type="protein sequence ID" value="EAY09421.1"/>
    <property type="molecule type" value="Genomic_DNA"/>
</dbReference>
<dbReference type="KEGG" id="tva:4767340"/>
<reference evidence="3" key="1">
    <citation type="submission" date="2006-10" db="EMBL/GenBank/DDBJ databases">
        <authorList>
            <person name="Amadeo P."/>
            <person name="Zhao Q."/>
            <person name="Wortman J."/>
            <person name="Fraser-Liggett C."/>
            <person name="Carlton J."/>
        </authorList>
    </citation>
    <scope>NUCLEOTIDE SEQUENCE</scope>
    <source>
        <strain evidence="3">G3</strain>
    </source>
</reference>
<dbReference type="VEuPathDB" id="TrichDB:TVAGG3_0425110"/>
<organism evidence="3 4">
    <name type="scientific">Trichomonas vaginalis (strain ATCC PRA-98 / G3)</name>
    <dbReference type="NCBI Taxonomy" id="412133"/>
    <lineage>
        <taxon>Eukaryota</taxon>
        <taxon>Metamonada</taxon>
        <taxon>Parabasalia</taxon>
        <taxon>Trichomonadida</taxon>
        <taxon>Trichomonadidae</taxon>
        <taxon>Trichomonas</taxon>
    </lineage>
</organism>
<name>A2ED66_TRIV3</name>
<dbReference type="AlphaFoldDB" id="A2ED66"/>
<evidence type="ECO:0000313" key="3">
    <source>
        <dbReference type="EMBL" id="EAY09421.1"/>
    </source>
</evidence>